<evidence type="ECO:0000313" key="2">
    <source>
        <dbReference type="Proteomes" id="UP000663879"/>
    </source>
</evidence>
<evidence type="ECO:0000313" key="1">
    <source>
        <dbReference type="EMBL" id="CAF0843569.1"/>
    </source>
</evidence>
<sequence length="158" mass="18673">MERRRKLKEKAEVSEAKPRKIISELNDDELLSYEILANTPSYNADRLFTNRTKKKIFRIFHQILNLGEIAFPEFLKVTHKDEKFLLYDSGAKKFTTSFSINSFQDVVDGFYLIKAKVTNEKVLEFYKYIEDYYIRKRETVKTGRGRGVKITTVLKEPM</sequence>
<dbReference type="Proteomes" id="UP000663879">
    <property type="component" value="Unassembled WGS sequence"/>
</dbReference>
<reference evidence="1" key="1">
    <citation type="submission" date="2021-02" db="EMBL/GenBank/DDBJ databases">
        <authorList>
            <person name="Nowell W R."/>
        </authorList>
    </citation>
    <scope>NUCLEOTIDE SEQUENCE</scope>
    <source>
        <strain evidence="1">Ploen Becks lab</strain>
    </source>
</reference>
<proteinExistence type="predicted"/>
<comment type="caution">
    <text evidence="1">The sequence shown here is derived from an EMBL/GenBank/DDBJ whole genome shotgun (WGS) entry which is preliminary data.</text>
</comment>
<gene>
    <name evidence="1" type="ORF">OXX778_LOCUS8583</name>
</gene>
<name>A0A813VU14_9BILA</name>
<accession>A0A813VU14</accession>
<dbReference type="AlphaFoldDB" id="A0A813VU14"/>
<dbReference type="OrthoDB" id="10043283at2759"/>
<keyword evidence="2" id="KW-1185">Reference proteome</keyword>
<organism evidence="1 2">
    <name type="scientific">Brachionus calyciflorus</name>
    <dbReference type="NCBI Taxonomy" id="104777"/>
    <lineage>
        <taxon>Eukaryota</taxon>
        <taxon>Metazoa</taxon>
        <taxon>Spiralia</taxon>
        <taxon>Gnathifera</taxon>
        <taxon>Rotifera</taxon>
        <taxon>Eurotatoria</taxon>
        <taxon>Monogononta</taxon>
        <taxon>Pseudotrocha</taxon>
        <taxon>Ploima</taxon>
        <taxon>Brachionidae</taxon>
        <taxon>Brachionus</taxon>
    </lineage>
</organism>
<dbReference type="EMBL" id="CAJNOC010001195">
    <property type="protein sequence ID" value="CAF0843569.1"/>
    <property type="molecule type" value="Genomic_DNA"/>
</dbReference>
<protein>
    <submittedName>
        <fullName evidence="1">Uncharacterized protein</fullName>
    </submittedName>
</protein>